<feature type="compositionally biased region" description="Basic residues" evidence="1">
    <location>
        <begin position="1"/>
        <end position="17"/>
    </location>
</feature>
<dbReference type="Proteomes" id="UP000006882">
    <property type="component" value="Chromosome G2"/>
</dbReference>
<dbReference type="SMR" id="A0A251QBG5"/>
<organism evidence="2 3">
    <name type="scientific">Prunus persica</name>
    <name type="common">Peach</name>
    <name type="synonym">Amygdalus persica</name>
    <dbReference type="NCBI Taxonomy" id="3760"/>
    <lineage>
        <taxon>Eukaryota</taxon>
        <taxon>Viridiplantae</taxon>
        <taxon>Streptophyta</taxon>
        <taxon>Embryophyta</taxon>
        <taxon>Tracheophyta</taxon>
        <taxon>Spermatophyta</taxon>
        <taxon>Magnoliopsida</taxon>
        <taxon>eudicotyledons</taxon>
        <taxon>Gunneridae</taxon>
        <taxon>Pentapetalae</taxon>
        <taxon>rosids</taxon>
        <taxon>fabids</taxon>
        <taxon>Rosales</taxon>
        <taxon>Rosaceae</taxon>
        <taxon>Amygdaloideae</taxon>
        <taxon>Amygdaleae</taxon>
        <taxon>Prunus</taxon>
    </lineage>
</organism>
<gene>
    <name evidence="2" type="ORF">PRUPE_2G051300</name>
</gene>
<reference evidence="2 3" key="1">
    <citation type="journal article" date="2013" name="Nat. Genet.">
        <title>The high-quality draft genome of peach (Prunus persica) identifies unique patterns of genetic diversity, domestication and genome evolution.</title>
        <authorList>
            <consortium name="International Peach Genome Initiative"/>
            <person name="Verde I."/>
            <person name="Abbott A.G."/>
            <person name="Scalabrin S."/>
            <person name="Jung S."/>
            <person name="Shu S."/>
            <person name="Marroni F."/>
            <person name="Zhebentyayeva T."/>
            <person name="Dettori M.T."/>
            <person name="Grimwood J."/>
            <person name="Cattonaro F."/>
            <person name="Zuccolo A."/>
            <person name="Rossini L."/>
            <person name="Jenkins J."/>
            <person name="Vendramin E."/>
            <person name="Meisel L.A."/>
            <person name="Decroocq V."/>
            <person name="Sosinski B."/>
            <person name="Prochnik S."/>
            <person name="Mitros T."/>
            <person name="Policriti A."/>
            <person name="Cipriani G."/>
            <person name="Dondini L."/>
            <person name="Ficklin S."/>
            <person name="Goodstein D.M."/>
            <person name="Xuan P."/>
            <person name="Del Fabbro C."/>
            <person name="Aramini V."/>
            <person name="Copetti D."/>
            <person name="Gonzalez S."/>
            <person name="Horner D.S."/>
            <person name="Falchi R."/>
            <person name="Lucas S."/>
            <person name="Mica E."/>
            <person name="Maldonado J."/>
            <person name="Lazzari B."/>
            <person name="Bielenberg D."/>
            <person name="Pirona R."/>
            <person name="Miculan M."/>
            <person name="Barakat A."/>
            <person name="Testolin R."/>
            <person name="Stella A."/>
            <person name="Tartarini S."/>
            <person name="Tonutti P."/>
            <person name="Arus P."/>
            <person name="Orellana A."/>
            <person name="Wells C."/>
            <person name="Main D."/>
            <person name="Vizzotto G."/>
            <person name="Silva H."/>
            <person name="Salamini F."/>
            <person name="Schmutz J."/>
            <person name="Morgante M."/>
            <person name="Rokhsar D.S."/>
        </authorList>
    </citation>
    <scope>NUCLEOTIDE SEQUENCE [LARGE SCALE GENOMIC DNA]</scope>
    <source>
        <strain evidence="3">cv. Nemared</strain>
    </source>
</reference>
<dbReference type="AlphaFoldDB" id="A0A251QBG5"/>
<proteinExistence type="predicted"/>
<accession>A0A251QBG5</accession>
<evidence type="ECO:0000313" key="3">
    <source>
        <dbReference type="Proteomes" id="UP000006882"/>
    </source>
</evidence>
<protein>
    <submittedName>
        <fullName evidence="2">Uncharacterized protein</fullName>
    </submittedName>
</protein>
<feature type="region of interest" description="Disordered" evidence="1">
    <location>
        <begin position="1"/>
        <end position="24"/>
    </location>
</feature>
<dbReference type="Gramene" id="ONI21175">
    <property type="protein sequence ID" value="ONI21175"/>
    <property type="gene ID" value="PRUPE_2G051300"/>
</dbReference>
<evidence type="ECO:0000256" key="1">
    <source>
        <dbReference type="SAM" id="MobiDB-lite"/>
    </source>
</evidence>
<dbReference type="Gramene" id="ONI21176">
    <property type="protein sequence ID" value="ONI21176"/>
    <property type="gene ID" value="PRUPE_2G051300"/>
</dbReference>
<reference evidence="2" key="2">
    <citation type="submission" date="2016-12" db="EMBL/GenBank/DDBJ databases">
        <title>WGS assembly of Prunus persica.</title>
        <authorList>
            <person name="Verde I."/>
            <person name="Jenkins J."/>
            <person name="Dondini L."/>
            <person name="Micali S."/>
            <person name="Pagliarani G."/>
            <person name="Vendramin E."/>
            <person name="Paris R."/>
            <person name="Aramini V."/>
            <person name="Gazza L."/>
            <person name="Rossini L."/>
            <person name="Bassi D."/>
            <person name="Troggio M."/>
            <person name="Shu S."/>
            <person name="Grimwood J.H."/>
            <person name="Tartarini S."/>
            <person name="Dettori M.T."/>
            <person name="Schmutz J."/>
        </authorList>
    </citation>
    <scope>NUCLEOTIDE SEQUENCE</scope>
</reference>
<evidence type="ECO:0000313" key="2">
    <source>
        <dbReference type="EMBL" id="ONI21176.1"/>
    </source>
</evidence>
<name>A0A251QBG5_PRUPE</name>
<sequence>MANKKLASKKKKSRNKSTRANPLSAETGAAYVASPSVANTTATPAPAQGLYARCLLKEYLKNYYQWDDEQFKRGGQVIIGSLVGKVAYLGSKGITHGRLTCENIFVIGNGPENLEVEIKDIPRAYNPAMPSYREQFLTLARLLVDTWKATSPMLLKHFFKMMEYCIPWFYFKQVQWHPLLLSSDEVAVVIFRLYTYLDIERKGWKKDYKNLIGRKKVDFGDITSGTSGTSRGAFAFAKVYSYPGVIYEPNALGALMFFRHALKHVNEHIQEDLKKENAKQEEIEDALLTRGETVNMLVQFFPKVPLELFNYMLYKRIDINTTIT</sequence>
<dbReference type="EMBL" id="CM007652">
    <property type="protein sequence ID" value="ONI21177.1"/>
    <property type="molecule type" value="Genomic_DNA"/>
</dbReference>
<dbReference type="EMBL" id="CM007652">
    <property type="protein sequence ID" value="ONI21176.1"/>
    <property type="molecule type" value="Genomic_DNA"/>
</dbReference>
<keyword evidence="3" id="KW-1185">Reference proteome</keyword>
<dbReference type="EMBL" id="CM007652">
    <property type="protein sequence ID" value="ONI21175.1"/>
    <property type="molecule type" value="Genomic_DNA"/>
</dbReference>
<dbReference type="Gramene" id="ONI21177">
    <property type="protein sequence ID" value="ONI21177"/>
    <property type="gene ID" value="PRUPE_2G051300"/>
</dbReference>